<protein>
    <submittedName>
        <fullName evidence="1">Uncharacterized protein</fullName>
    </submittedName>
</protein>
<keyword evidence="2" id="KW-1185">Reference proteome</keyword>
<evidence type="ECO:0000313" key="2">
    <source>
        <dbReference type="Proteomes" id="UP000447434"/>
    </source>
</evidence>
<name>A0A6A4NRG1_LUPAL</name>
<sequence length="52" mass="5917">MRLQGEGLDLGFPFFGFGRKGRREVRGEKTEEIRGSSSPFFSHFAGGHHFRC</sequence>
<reference evidence="2" key="1">
    <citation type="journal article" date="2020" name="Nat. Commun.">
        <title>Genome sequence of the cluster root forming white lupin.</title>
        <authorList>
            <person name="Hufnagel B."/>
            <person name="Marques A."/>
            <person name="Soriano A."/>
            <person name="Marques L."/>
            <person name="Divol F."/>
            <person name="Doumas P."/>
            <person name="Sallet E."/>
            <person name="Mancinotti D."/>
            <person name="Carrere S."/>
            <person name="Marande W."/>
            <person name="Arribat S."/>
            <person name="Keller J."/>
            <person name="Huneau C."/>
            <person name="Blein T."/>
            <person name="Aime D."/>
            <person name="Laguerre M."/>
            <person name="Taylor J."/>
            <person name="Schubert V."/>
            <person name="Nelson M."/>
            <person name="Geu-Flores F."/>
            <person name="Crespi M."/>
            <person name="Gallardo-Guerrero K."/>
            <person name="Delaux P.-M."/>
            <person name="Salse J."/>
            <person name="Berges H."/>
            <person name="Guyot R."/>
            <person name="Gouzy J."/>
            <person name="Peret B."/>
        </authorList>
    </citation>
    <scope>NUCLEOTIDE SEQUENCE [LARGE SCALE GENOMIC DNA]</scope>
    <source>
        <strain evidence="2">cv. Amiga</strain>
    </source>
</reference>
<proteinExistence type="predicted"/>
<evidence type="ECO:0000313" key="1">
    <source>
        <dbReference type="EMBL" id="KAE9593325.1"/>
    </source>
</evidence>
<dbReference type="EMBL" id="WOCE01000019">
    <property type="protein sequence ID" value="KAE9593325.1"/>
    <property type="molecule type" value="Genomic_DNA"/>
</dbReference>
<dbReference type="Proteomes" id="UP000447434">
    <property type="component" value="Chromosome 19"/>
</dbReference>
<dbReference type="AlphaFoldDB" id="A0A6A4NRG1"/>
<comment type="caution">
    <text evidence="1">The sequence shown here is derived from an EMBL/GenBank/DDBJ whole genome shotgun (WGS) entry which is preliminary data.</text>
</comment>
<organism evidence="1 2">
    <name type="scientific">Lupinus albus</name>
    <name type="common">White lupine</name>
    <name type="synonym">Lupinus termis</name>
    <dbReference type="NCBI Taxonomy" id="3870"/>
    <lineage>
        <taxon>Eukaryota</taxon>
        <taxon>Viridiplantae</taxon>
        <taxon>Streptophyta</taxon>
        <taxon>Embryophyta</taxon>
        <taxon>Tracheophyta</taxon>
        <taxon>Spermatophyta</taxon>
        <taxon>Magnoliopsida</taxon>
        <taxon>eudicotyledons</taxon>
        <taxon>Gunneridae</taxon>
        <taxon>Pentapetalae</taxon>
        <taxon>rosids</taxon>
        <taxon>fabids</taxon>
        <taxon>Fabales</taxon>
        <taxon>Fabaceae</taxon>
        <taxon>Papilionoideae</taxon>
        <taxon>50 kb inversion clade</taxon>
        <taxon>genistoids sensu lato</taxon>
        <taxon>core genistoids</taxon>
        <taxon>Genisteae</taxon>
        <taxon>Lupinus</taxon>
    </lineage>
</organism>
<gene>
    <name evidence="1" type="ORF">Lalb_Chr19g0138571</name>
</gene>
<accession>A0A6A4NRG1</accession>